<dbReference type="Gene3D" id="3.30.70.920">
    <property type="match status" value="1"/>
</dbReference>
<dbReference type="SMART" id="SM00344">
    <property type="entry name" value="HTH_ASNC"/>
    <property type="match status" value="1"/>
</dbReference>
<dbReference type="GO" id="GO:0005829">
    <property type="term" value="C:cytosol"/>
    <property type="evidence" value="ECO:0007669"/>
    <property type="project" value="TreeGrafter"/>
</dbReference>
<keyword evidence="1" id="KW-0805">Transcription regulation</keyword>
<feature type="domain" description="HTH asnC-type" evidence="4">
    <location>
        <begin position="1"/>
        <end position="61"/>
    </location>
</feature>
<reference evidence="5" key="1">
    <citation type="submission" date="2018-05" db="EMBL/GenBank/DDBJ databases">
        <authorList>
            <person name="Lanie J.A."/>
            <person name="Ng W.-L."/>
            <person name="Kazmierczak K.M."/>
            <person name="Andrzejewski T.M."/>
            <person name="Davidsen T.M."/>
            <person name="Wayne K.J."/>
            <person name="Tettelin H."/>
            <person name="Glass J.I."/>
            <person name="Rusch D."/>
            <person name="Podicherti R."/>
            <person name="Tsui H.-C.T."/>
            <person name="Winkler M.E."/>
        </authorList>
    </citation>
    <scope>NUCLEOTIDE SEQUENCE</scope>
</reference>
<dbReference type="InterPro" id="IPR036390">
    <property type="entry name" value="WH_DNA-bd_sf"/>
</dbReference>
<dbReference type="PANTHER" id="PTHR30154">
    <property type="entry name" value="LEUCINE-RESPONSIVE REGULATORY PROTEIN"/>
    <property type="match status" value="1"/>
</dbReference>
<dbReference type="Gene3D" id="1.10.10.10">
    <property type="entry name" value="Winged helix-like DNA-binding domain superfamily/Winged helix DNA-binding domain"/>
    <property type="match status" value="1"/>
</dbReference>
<sequence>MDELDRNMIQILQNNGRASNARIARDVGVSEGTVRRRLKTLMQNGSIKIIALPDPEVLGFDTEALVGIQVDPDKIDEVAILLVELKESSWVSVTTGSFDIFCWVTLPSSEELG</sequence>
<dbReference type="PANTHER" id="PTHR30154:SF34">
    <property type="entry name" value="TRANSCRIPTIONAL REGULATOR AZLB"/>
    <property type="match status" value="1"/>
</dbReference>
<proteinExistence type="predicted"/>
<dbReference type="InterPro" id="IPR011991">
    <property type="entry name" value="ArsR-like_HTH"/>
</dbReference>
<evidence type="ECO:0000259" key="4">
    <source>
        <dbReference type="PROSITE" id="PS50956"/>
    </source>
</evidence>
<dbReference type="PRINTS" id="PR00033">
    <property type="entry name" value="HTHASNC"/>
</dbReference>
<evidence type="ECO:0000313" key="5">
    <source>
        <dbReference type="EMBL" id="SVD72636.1"/>
    </source>
</evidence>
<evidence type="ECO:0000256" key="1">
    <source>
        <dbReference type="ARBA" id="ARBA00023015"/>
    </source>
</evidence>
<dbReference type="InterPro" id="IPR019888">
    <property type="entry name" value="Tscrpt_reg_AsnC-like"/>
</dbReference>
<dbReference type="InterPro" id="IPR036388">
    <property type="entry name" value="WH-like_DNA-bd_sf"/>
</dbReference>
<accession>A0A382XNI6</accession>
<keyword evidence="2" id="KW-0238">DNA-binding</keyword>
<dbReference type="AlphaFoldDB" id="A0A382XNI6"/>
<gene>
    <name evidence="5" type="ORF">METZ01_LOCUS425490</name>
</gene>
<dbReference type="SUPFAM" id="SSF46785">
    <property type="entry name" value="Winged helix' DNA-binding domain"/>
    <property type="match status" value="1"/>
</dbReference>
<dbReference type="SUPFAM" id="SSF54909">
    <property type="entry name" value="Dimeric alpha+beta barrel"/>
    <property type="match status" value="1"/>
</dbReference>
<keyword evidence="3" id="KW-0804">Transcription</keyword>
<dbReference type="InterPro" id="IPR011008">
    <property type="entry name" value="Dimeric_a/b-barrel"/>
</dbReference>
<name>A0A382XNI6_9ZZZZ</name>
<feature type="non-terminal residue" evidence="5">
    <location>
        <position position="113"/>
    </location>
</feature>
<evidence type="ECO:0000256" key="3">
    <source>
        <dbReference type="ARBA" id="ARBA00023163"/>
    </source>
</evidence>
<dbReference type="PROSITE" id="PS50956">
    <property type="entry name" value="HTH_ASNC_2"/>
    <property type="match status" value="1"/>
</dbReference>
<dbReference type="EMBL" id="UINC01169214">
    <property type="protein sequence ID" value="SVD72636.1"/>
    <property type="molecule type" value="Genomic_DNA"/>
</dbReference>
<dbReference type="CDD" id="cd00090">
    <property type="entry name" value="HTH_ARSR"/>
    <property type="match status" value="1"/>
</dbReference>
<dbReference type="InterPro" id="IPR000485">
    <property type="entry name" value="AsnC-type_HTH_dom"/>
</dbReference>
<dbReference type="Pfam" id="PF13404">
    <property type="entry name" value="HTH_AsnC-type"/>
    <property type="match status" value="1"/>
</dbReference>
<dbReference type="GO" id="GO:0043200">
    <property type="term" value="P:response to amino acid"/>
    <property type="evidence" value="ECO:0007669"/>
    <property type="project" value="TreeGrafter"/>
</dbReference>
<dbReference type="GO" id="GO:0043565">
    <property type="term" value="F:sequence-specific DNA binding"/>
    <property type="evidence" value="ECO:0007669"/>
    <property type="project" value="InterPro"/>
</dbReference>
<organism evidence="5">
    <name type="scientific">marine metagenome</name>
    <dbReference type="NCBI Taxonomy" id="408172"/>
    <lineage>
        <taxon>unclassified sequences</taxon>
        <taxon>metagenomes</taxon>
        <taxon>ecological metagenomes</taxon>
    </lineage>
</organism>
<protein>
    <recommendedName>
        <fullName evidence="4">HTH asnC-type domain-containing protein</fullName>
    </recommendedName>
</protein>
<evidence type="ECO:0000256" key="2">
    <source>
        <dbReference type="ARBA" id="ARBA00023125"/>
    </source>
</evidence>